<protein>
    <recommendedName>
        <fullName evidence="2">Endonuclease/exonuclease/phosphatase domain-containing protein</fullName>
    </recommendedName>
</protein>
<feature type="non-terminal residue" evidence="1">
    <location>
        <position position="173"/>
    </location>
</feature>
<evidence type="ECO:0000313" key="1">
    <source>
        <dbReference type="EMBL" id="KOF67732.1"/>
    </source>
</evidence>
<proteinExistence type="predicted"/>
<accession>A0A0L8FSV7</accession>
<dbReference type="EMBL" id="KQ426815">
    <property type="protein sequence ID" value="KOF67732.1"/>
    <property type="molecule type" value="Genomic_DNA"/>
</dbReference>
<reference evidence="1" key="1">
    <citation type="submission" date="2015-07" db="EMBL/GenBank/DDBJ databases">
        <title>MeaNS - Measles Nucleotide Surveillance Program.</title>
        <authorList>
            <person name="Tran T."/>
            <person name="Druce J."/>
        </authorList>
    </citation>
    <scope>NUCLEOTIDE SEQUENCE</scope>
    <source>
        <strain evidence="1">UCB-OBI-ISO-001</strain>
        <tissue evidence="1">Gonad</tissue>
    </source>
</reference>
<dbReference type="AlphaFoldDB" id="A0A0L8FSV7"/>
<evidence type="ECO:0008006" key="2">
    <source>
        <dbReference type="Google" id="ProtNLM"/>
    </source>
</evidence>
<name>A0A0L8FSV7_OCTBM</name>
<sequence length="173" mass="19699">MHVTQYNLSHGRVVGDPTGNPTMLACNTETTFLACYCLTNTRDEKPADDFYSDLKGVTESVPSHNFPIIAGDFNGQIRRDDALFTYNKETNWNRIITDSFCSRTFKHPSKSYSQIDYILLRNKRKNSVRNAQAFSSFTSIGSDHRVVSIYIVLSLRSPRPPVPNPMKQVNWSK</sequence>
<gene>
    <name evidence="1" type="ORF">OCBIM_22008938mg</name>
</gene>
<dbReference type="SUPFAM" id="SSF56219">
    <property type="entry name" value="DNase I-like"/>
    <property type="match status" value="1"/>
</dbReference>
<dbReference type="Gene3D" id="3.60.10.10">
    <property type="entry name" value="Endonuclease/exonuclease/phosphatase"/>
    <property type="match status" value="1"/>
</dbReference>
<dbReference type="InterPro" id="IPR036691">
    <property type="entry name" value="Endo/exonu/phosph_ase_sf"/>
</dbReference>
<organism evidence="1">
    <name type="scientific">Octopus bimaculoides</name>
    <name type="common">California two-spotted octopus</name>
    <dbReference type="NCBI Taxonomy" id="37653"/>
    <lineage>
        <taxon>Eukaryota</taxon>
        <taxon>Metazoa</taxon>
        <taxon>Spiralia</taxon>
        <taxon>Lophotrochozoa</taxon>
        <taxon>Mollusca</taxon>
        <taxon>Cephalopoda</taxon>
        <taxon>Coleoidea</taxon>
        <taxon>Octopodiformes</taxon>
        <taxon>Octopoda</taxon>
        <taxon>Incirrata</taxon>
        <taxon>Octopodidae</taxon>
        <taxon>Octopus</taxon>
    </lineage>
</organism>